<dbReference type="PROSITE" id="PS50097">
    <property type="entry name" value="BTB"/>
    <property type="match status" value="1"/>
</dbReference>
<evidence type="ECO:0000256" key="13">
    <source>
        <dbReference type="PROSITE-ProRule" id="PRU01391"/>
    </source>
</evidence>
<comment type="caution">
    <text evidence="17">The sequence shown here is derived from an EMBL/GenBank/DDBJ whole genome shotgun (WGS) entry which is preliminary data.</text>
</comment>
<dbReference type="PROSITE" id="PS50088">
    <property type="entry name" value="ANK_REPEAT"/>
    <property type="match status" value="1"/>
</dbReference>
<keyword evidence="9 12" id="KW-0040">ANK repeat</keyword>
<dbReference type="GO" id="GO:0050832">
    <property type="term" value="P:defense response to fungus"/>
    <property type="evidence" value="ECO:0007669"/>
    <property type="project" value="TreeGrafter"/>
</dbReference>
<evidence type="ECO:0000256" key="5">
    <source>
        <dbReference type="ARBA" id="ARBA00022771"/>
    </source>
</evidence>
<gene>
    <name evidence="17" type="ORF">SASPL_121843</name>
</gene>
<dbReference type="Proteomes" id="UP000298416">
    <property type="component" value="Unassembled WGS sequence"/>
</dbReference>
<dbReference type="PROSITE" id="PS50297">
    <property type="entry name" value="ANK_REP_REGION"/>
    <property type="match status" value="1"/>
</dbReference>
<keyword evidence="6" id="KW-0833">Ubl conjugation pathway</keyword>
<feature type="domain" description="C2HC NPR-type" evidence="16">
    <location>
        <begin position="208"/>
        <end position="222"/>
    </location>
</feature>
<dbReference type="InterPro" id="IPR011333">
    <property type="entry name" value="SKP1/BTB/POZ_sf"/>
</dbReference>
<keyword evidence="5 13" id="KW-0863">Zinc-finger</keyword>
<dbReference type="GO" id="GO:0009862">
    <property type="term" value="P:systemic acquired resistance, salicylic acid mediated signaling pathway"/>
    <property type="evidence" value="ECO:0007669"/>
    <property type="project" value="InterPro"/>
</dbReference>
<dbReference type="GO" id="GO:0042742">
    <property type="term" value="P:defense response to bacterium"/>
    <property type="evidence" value="ECO:0007669"/>
    <property type="project" value="TreeGrafter"/>
</dbReference>
<keyword evidence="18" id="KW-1185">Reference proteome</keyword>
<accession>A0A8X8ZWY6</accession>
<dbReference type="GO" id="GO:0008270">
    <property type="term" value="F:zinc ion binding"/>
    <property type="evidence" value="ECO:0007669"/>
    <property type="project" value="UniProtKB-KW"/>
</dbReference>
<evidence type="ECO:0000256" key="4">
    <source>
        <dbReference type="ARBA" id="ARBA00022737"/>
    </source>
</evidence>
<protein>
    <recommendedName>
        <fullName evidence="19">Regulatory protein NPR1</fullName>
    </recommendedName>
</protein>
<dbReference type="PANTHER" id="PTHR46475">
    <property type="entry name" value="REGULATORY PROTEIN NPR3"/>
    <property type="match status" value="1"/>
</dbReference>
<keyword evidence="7" id="KW-0611">Plant defense</keyword>
<proteinExistence type="inferred from homology"/>
<dbReference type="SUPFAM" id="SSF54695">
    <property type="entry name" value="POZ domain"/>
    <property type="match status" value="1"/>
</dbReference>
<dbReference type="GO" id="GO:2000031">
    <property type="term" value="P:regulation of salicylic acid mediated signaling pathway"/>
    <property type="evidence" value="ECO:0007669"/>
    <property type="project" value="InterPro"/>
</dbReference>
<dbReference type="AlphaFoldDB" id="A0A8X8ZWY6"/>
<dbReference type="EMBL" id="PNBA02000007">
    <property type="protein sequence ID" value="KAG6419621.1"/>
    <property type="molecule type" value="Genomic_DNA"/>
</dbReference>
<evidence type="ECO:0000259" key="15">
    <source>
        <dbReference type="PROSITE" id="PS50097"/>
    </source>
</evidence>
<comment type="pathway">
    <text evidence="2">Protein modification; protein ubiquitination.</text>
</comment>
<sequence length="654" mass="72714">MTSKSEQCEADAQDRCGDGACCPVVAVRDELVLVQQDLQGDGENAQEGLKKSCFNLWEALKQRFLYSGNDLSPSLSFASSSHLSNGSSGHNVASPIGCEVGTSPELLSLSRLSSSLEKLVVGADYDYSDAEVEVEGVSVGVNRCILAARSDFFHQLFRNTSIEGSVREGKPKYLMKDLVPVGRVGHEAFMVVLNYLYTGKVRASPTDVSTCIDESCTHDACGPAINYAVEMMYASATFQIAELVMVVQRRLVNFVEKAYIEDVMPILMVAFHCGLNQLLSHCLQRVARSDVENIILEKELPAEVLNDVKSLRLKSSQDEEHNSVQADPLNKNRVRKIHRALDSDDVELVKKLLEESNISLDAACALHYAAAYCVPKIVNEVLNLEDTDVNLRNLRGYSVLHVAARRKDPSVIVELLNRGAKVSDATGDGQTPLTICRRLTRPKEFNEAKKQGQETNTDRLCIEVLEREMQRSPLVENVISLSSMMVADDLHMGLLLLENRVAMARSLFPLEARLAMQIAGADSTMEFAGISAANGVYRSFKEADLNDIPSEHVRRLHLRLQALQKTVESGRRFFPNCSEVLDQLLEDDTLGTLLLEKGTKEEQQMKQMRYMELKQDVMNAFSKDLAEHKWTRMPSSSSGSNSPKGNRIHKVRKR</sequence>
<evidence type="ECO:0000256" key="9">
    <source>
        <dbReference type="ARBA" id="ARBA00023043"/>
    </source>
</evidence>
<name>A0A8X8ZWY6_SALSN</name>
<dbReference type="InterPro" id="IPR024228">
    <property type="entry name" value="NPR_central_dom"/>
</dbReference>
<dbReference type="GO" id="GO:2000022">
    <property type="term" value="P:regulation of jasmonic acid mediated signaling pathway"/>
    <property type="evidence" value="ECO:0007669"/>
    <property type="project" value="InterPro"/>
</dbReference>
<evidence type="ECO:0000256" key="6">
    <source>
        <dbReference type="ARBA" id="ARBA00022786"/>
    </source>
</evidence>
<evidence type="ECO:0000256" key="1">
    <source>
        <dbReference type="ARBA" id="ARBA00004123"/>
    </source>
</evidence>
<feature type="compositionally biased region" description="Low complexity" evidence="14">
    <location>
        <begin position="634"/>
        <end position="645"/>
    </location>
</feature>
<dbReference type="InterPro" id="IPR021094">
    <property type="entry name" value="NPR1/NIM1-like_C"/>
</dbReference>
<evidence type="ECO:0000256" key="14">
    <source>
        <dbReference type="SAM" id="MobiDB-lite"/>
    </source>
</evidence>
<evidence type="ECO:0000259" key="16">
    <source>
        <dbReference type="PROSITE" id="PS52046"/>
    </source>
</evidence>
<feature type="region of interest" description="Disordered" evidence="14">
    <location>
        <begin position="631"/>
        <end position="654"/>
    </location>
</feature>
<dbReference type="InterPro" id="IPR044292">
    <property type="entry name" value="NPR"/>
</dbReference>
<reference evidence="17" key="1">
    <citation type="submission" date="2018-01" db="EMBL/GenBank/DDBJ databases">
        <authorList>
            <person name="Mao J.F."/>
        </authorList>
    </citation>
    <scope>NUCLEOTIDE SEQUENCE</scope>
    <source>
        <strain evidence="17">Huo1</strain>
        <tissue evidence="17">Leaf</tissue>
    </source>
</reference>
<dbReference type="SMART" id="SM00248">
    <property type="entry name" value="ANK"/>
    <property type="match status" value="2"/>
</dbReference>
<dbReference type="PANTHER" id="PTHR46475:SF9">
    <property type="entry name" value="REGULATORY PROTEIN NPR3-LIKE ISOFORM X1"/>
    <property type="match status" value="1"/>
</dbReference>
<organism evidence="17">
    <name type="scientific">Salvia splendens</name>
    <name type="common">Scarlet sage</name>
    <dbReference type="NCBI Taxonomy" id="180675"/>
    <lineage>
        <taxon>Eukaryota</taxon>
        <taxon>Viridiplantae</taxon>
        <taxon>Streptophyta</taxon>
        <taxon>Embryophyta</taxon>
        <taxon>Tracheophyta</taxon>
        <taxon>Spermatophyta</taxon>
        <taxon>Magnoliopsida</taxon>
        <taxon>eudicotyledons</taxon>
        <taxon>Gunneridae</taxon>
        <taxon>Pentapetalae</taxon>
        <taxon>asterids</taxon>
        <taxon>lamiids</taxon>
        <taxon>Lamiales</taxon>
        <taxon>Lamiaceae</taxon>
        <taxon>Nepetoideae</taxon>
        <taxon>Mentheae</taxon>
        <taxon>Salviinae</taxon>
        <taxon>Salvia</taxon>
        <taxon>Salvia subgen. Calosphace</taxon>
        <taxon>core Calosphace</taxon>
    </lineage>
</organism>
<dbReference type="FunFam" id="3.30.710.10:FF:000110">
    <property type="entry name" value="Regulatory protein NPR3"/>
    <property type="match status" value="1"/>
</dbReference>
<dbReference type="GO" id="GO:0005634">
    <property type="term" value="C:nucleus"/>
    <property type="evidence" value="ECO:0007669"/>
    <property type="project" value="UniProtKB-SubCell"/>
</dbReference>
<reference evidence="17" key="2">
    <citation type="submission" date="2020-08" db="EMBL/GenBank/DDBJ databases">
        <title>Plant Genome Project.</title>
        <authorList>
            <person name="Zhang R.-G."/>
        </authorList>
    </citation>
    <scope>NUCLEOTIDE SEQUENCE</scope>
    <source>
        <strain evidence="17">Huo1</strain>
        <tissue evidence="17">Leaf</tissue>
    </source>
</reference>
<dbReference type="Pfam" id="PF11900">
    <property type="entry name" value="DUF3420"/>
    <property type="match status" value="1"/>
</dbReference>
<evidence type="ECO:0000256" key="2">
    <source>
        <dbReference type="ARBA" id="ARBA00004906"/>
    </source>
</evidence>
<dbReference type="FunFam" id="1.25.40.20:FF:000123">
    <property type="entry name" value="regulatory protein NPR3-like"/>
    <property type="match status" value="1"/>
</dbReference>
<evidence type="ECO:0000256" key="12">
    <source>
        <dbReference type="PROSITE-ProRule" id="PRU00023"/>
    </source>
</evidence>
<keyword evidence="8" id="KW-0862">Zinc</keyword>
<comment type="subcellular location">
    <subcellularLocation>
        <location evidence="1">Nucleus</location>
    </subcellularLocation>
</comment>
<dbReference type="InterPro" id="IPR057250">
    <property type="entry name" value="Znf_C2HC_NPR-type"/>
</dbReference>
<evidence type="ECO:0000313" key="18">
    <source>
        <dbReference type="Proteomes" id="UP000298416"/>
    </source>
</evidence>
<dbReference type="PROSITE" id="PS52046">
    <property type="entry name" value="ZF_C2HC_NPR"/>
    <property type="match status" value="1"/>
</dbReference>
<feature type="domain" description="BTB" evidence="15">
    <location>
        <begin position="128"/>
        <end position="205"/>
    </location>
</feature>
<dbReference type="SMART" id="SM00225">
    <property type="entry name" value="BTB"/>
    <property type="match status" value="1"/>
</dbReference>
<evidence type="ECO:0000256" key="7">
    <source>
        <dbReference type="ARBA" id="ARBA00022821"/>
    </source>
</evidence>
<dbReference type="Gene3D" id="3.30.710.10">
    <property type="entry name" value="Potassium Channel Kv1.1, Chain A"/>
    <property type="match status" value="1"/>
</dbReference>
<dbReference type="InterPro" id="IPR002110">
    <property type="entry name" value="Ankyrin_rpt"/>
</dbReference>
<dbReference type="Pfam" id="PF12796">
    <property type="entry name" value="Ank_2"/>
    <property type="match status" value="1"/>
</dbReference>
<evidence type="ECO:0000256" key="10">
    <source>
        <dbReference type="ARBA" id="ARBA00023242"/>
    </source>
</evidence>
<evidence type="ECO:0000313" key="17">
    <source>
        <dbReference type="EMBL" id="KAG6419621.1"/>
    </source>
</evidence>
<dbReference type="InterPro" id="IPR000210">
    <property type="entry name" value="BTB/POZ_dom"/>
</dbReference>
<evidence type="ECO:0000256" key="8">
    <source>
        <dbReference type="ARBA" id="ARBA00022833"/>
    </source>
</evidence>
<evidence type="ECO:0000256" key="11">
    <source>
        <dbReference type="ARBA" id="ARBA00044947"/>
    </source>
</evidence>
<dbReference type="Pfam" id="PF00651">
    <property type="entry name" value="BTB"/>
    <property type="match status" value="1"/>
</dbReference>
<dbReference type="SUPFAM" id="SSF48403">
    <property type="entry name" value="Ankyrin repeat"/>
    <property type="match status" value="1"/>
</dbReference>
<dbReference type="Gene3D" id="1.25.40.20">
    <property type="entry name" value="Ankyrin repeat-containing domain"/>
    <property type="match status" value="1"/>
</dbReference>
<comment type="similarity">
    <text evidence="11">Belongs to the plant 'ANKYRIN-BTB/POZ' family. 'NPR1-like' subfamily.</text>
</comment>
<comment type="caution">
    <text evidence="13">Lacks conserved residue(s) required for the propagation of feature annotation.</text>
</comment>
<keyword evidence="4" id="KW-0677">Repeat</keyword>
<keyword evidence="10" id="KW-0539">Nucleus</keyword>
<evidence type="ECO:0000256" key="3">
    <source>
        <dbReference type="ARBA" id="ARBA00022723"/>
    </source>
</evidence>
<keyword evidence="3" id="KW-0479">Metal-binding</keyword>
<dbReference type="Pfam" id="PF12313">
    <property type="entry name" value="NPR1_like_C"/>
    <property type="match status" value="1"/>
</dbReference>
<dbReference type="InterPro" id="IPR036770">
    <property type="entry name" value="Ankyrin_rpt-contain_sf"/>
</dbReference>
<evidence type="ECO:0008006" key="19">
    <source>
        <dbReference type="Google" id="ProtNLM"/>
    </source>
</evidence>
<feature type="repeat" description="ANK" evidence="12">
    <location>
        <begin position="395"/>
        <end position="427"/>
    </location>
</feature>